<dbReference type="InterPro" id="IPR029061">
    <property type="entry name" value="THDP-binding"/>
</dbReference>
<comment type="cofactor">
    <cofactor evidence="3">
        <name>thiamine diphosphate</name>
        <dbReference type="ChEBI" id="CHEBI:58937"/>
    </cofactor>
</comment>
<evidence type="ECO:0000256" key="2">
    <source>
        <dbReference type="ARBA" id="ARBA00001946"/>
    </source>
</evidence>
<dbReference type="Gene3D" id="3.40.50.970">
    <property type="match status" value="2"/>
</dbReference>
<dbReference type="CDD" id="cd02012">
    <property type="entry name" value="TPP_TK"/>
    <property type="match status" value="1"/>
</dbReference>
<dbReference type="GO" id="GO:0005737">
    <property type="term" value="C:cytoplasm"/>
    <property type="evidence" value="ECO:0007669"/>
    <property type="project" value="UniProtKB-ARBA"/>
</dbReference>
<feature type="domain" description="Transketolase-like pyrimidine-binding" evidence="6">
    <location>
        <begin position="327"/>
        <end position="493"/>
    </location>
</feature>
<protein>
    <submittedName>
        <fullName evidence="7">1-deoxy-D-xylulose-5-phosphate synthase</fullName>
    </submittedName>
</protein>
<evidence type="ECO:0000259" key="6">
    <source>
        <dbReference type="SMART" id="SM00861"/>
    </source>
</evidence>
<sequence>MFIEIIRPEEFEKVRNTDLDTFSKLSLLSEMSRLNTLSCVKKAGSGHLVSSLSAMDIVSYFYYYKLNTIDVGFDNENRDIYFSSKGHDVPGLYSVLYSLGIIPEDKFFKLRKIDGLDGHPDIKMPGIEANTGSLGMGISKGKGILFAKQYKGRKGKVIVLTGDGEFHEGQNFEALQSTVSLKLNELVVIMDHNKLQSDRKVEEINDLGDIETKIKSFGWHVERFDGHDFKELERVFNKIDEIKDKPKFLIADTIKGKGVSFMEHPKALEDGKGIYAWHSGAPNDVYYEKAREELKEKINLLANKLNIKQPEYISIELEKSVSGVSDEYVSKIYGKTLVKLAEEDKDFIILDADLSADCKVDEFEKKYPERFVEVGIAEQDMVSMAGGLALQGLTPVVNSFASFLASRANEQIYNNLTEGGKIVYACHYAGIVPAGPGKSHQSLRDASLFGAFPNCDIIMPSNAYEMKKATEYAVLEAKDSVMLRIIIGPSPRKIDFPSEYKFEKGKGCIIGKAKENIIFCYGPTMLNEALEAQEILKKENIDITVVNFPWLNRFDINWLEDTLINCNKLFILEDHMEFGGLADNLIPVLIKSSKLKKMDIEKLGFVEYPKYGTPKEVLDYHGLSGEKIADRIKEQL</sequence>
<dbReference type="FunFam" id="3.40.50.970:FF:000129">
    <property type="entry name" value="Transketolase"/>
    <property type="match status" value="1"/>
</dbReference>
<dbReference type="InterPro" id="IPR005475">
    <property type="entry name" value="Transketolase-like_Pyr-bd"/>
</dbReference>
<dbReference type="SUPFAM" id="SSF52518">
    <property type="entry name" value="Thiamin diphosphate-binding fold (THDP-binding)"/>
    <property type="match status" value="2"/>
</dbReference>
<dbReference type="AlphaFoldDB" id="A0A2N5ZA02"/>
<dbReference type="SMART" id="SM00861">
    <property type="entry name" value="Transket_pyr"/>
    <property type="match status" value="1"/>
</dbReference>
<dbReference type="InterPro" id="IPR033248">
    <property type="entry name" value="Transketolase_C"/>
</dbReference>
<reference evidence="7 8" key="1">
    <citation type="submission" date="2017-11" db="EMBL/GenBank/DDBJ databases">
        <title>Genome-resolved metagenomics identifies genetic mobility, metabolic interactions, and unexpected diversity in perchlorate-reducing communities.</title>
        <authorList>
            <person name="Barnum T.P."/>
            <person name="Figueroa I.A."/>
            <person name="Carlstrom C.I."/>
            <person name="Lucas L.N."/>
            <person name="Engelbrektson A.L."/>
            <person name="Coates J.D."/>
        </authorList>
    </citation>
    <scope>NUCLEOTIDE SEQUENCE [LARGE SCALE GENOMIC DNA]</scope>
    <source>
        <strain evidence="7">BM706</strain>
    </source>
</reference>
<comment type="similarity">
    <text evidence="4">Belongs to the transketolase family.</text>
</comment>
<evidence type="ECO:0000256" key="1">
    <source>
        <dbReference type="ARBA" id="ARBA00001936"/>
    </source>
</evidence>
<dbReference type="InterPro" id="IPR051157">
    <property type="entry name" value="PDH/Transketolase"/>
</dbReference>
<dbReference type="SUPFAM" id="SSF52922">
    <property type="entry name" value="TK C-terminal domain-like"/>
    <property type="match status" value="1"/>
</dbReference>
<evidence type="ECO:0000313" key="7">
    <source>
        <dbReference type="EMBL" id="PLX15505.1"/>
    </source>
</evidence>
<name>A0A2N5ZA02_MUIH1</name>
<dbReference type="CDD" id="cd07033">
    <property type="entry name" value="TPP_PYR_DXS_TK_like"/>
    <property type="match status" value="1"/>
</dbReference>
<dbReference type="Pfam" id="PF02779">
    <property type="entry name" value="Transket_pyr"/>
    <property type="match status" value="1"/>
</dbReference>
<accession>A0A2N5ZA02</accession>
<dbReference type="Proteomes" id="UP000234857">
    <property type="component" value="Unassembled WGS sequence"/>
</dbReference>
<evidence type="ECO:0000256" key="3">
    <source>
        <dbReference type="ARBA" id="ARBA00001964"/>
    </source>
</evidence>
<dbReference type="Pfam" id="PF00456">
    <property type="entry name" value="Transketolase_N"/>
    <property type="match status" value="1"/>
</dbReference>
<organism evidence="7 8">
    <name type="scientific">Muiribacterium halophilum</name>
    <dbReference type="NCBI Taxonomy" id="2053465"/>
    <lineage>
        <taxon>Bacteria</taxon>
        <taxon>Candidatus Muiribacteriota</taxon>
        <taxon>Candidatus Muiribacteriia</taxon>
        <taxon>Candidatus Muiribacteriales</taxon>
        <taxon>Candidatus Muiribacteriaceae</taxon>
        <taxon>Candidatus Muiribacterium</taxon>
    </lineage>
</organism>
<evidence type="ECO:0000256" key="5">
    <source>
        <dbReference type="ARBA" id="ARBA00023052"/>
    </source>
</evidence>
<dbReference type="Pfam" id="PF02780">
    <property type="entry name" value="Transketolase_C"/>
    <property type="match status" value="1"/>
</dbReference>
<evidence type="ECO:0000256" key="4">
    <source>
        <dbReference type="ARBA" id="ARBA00007131"/>
    </source>
</evidence>
<dbReference type="InterPro" id="IPR009014">
    <property type="entry name" value="Transketo_C/PFOR_II"/>
</dbReference>
<proteinExistence type="inferred from homology"/>
<gene>
    <name evidence="7" type="ORF">C0601_12720</name>
</gene>
<dbReference type="PANTHER" id="PTHR43825:SF5">
    <property type="entry name" value="HYPOTHETICAL TRANSKETOLASE FAMILY PROTEIN"/>
    <property type="match status" value="1"/>
</dbReference>
<dbReference type="EMBL" id="PKTG01000138">
    <property type="protein sequence ID" value="PLX15505.1"/>
    <property type="molecule type" value="Genomic_DNA"/>
</dbReference>
<dbReference type="InterPro" id="IPR005474">
    <property type="entry name" value="Transketolase_N"/>
</dbReference>
<comment type="cofactor">
    <cofactor evidence="2">
        <name>Mg(2+)</name>
        <dbReference type="ChEBI" id="CHEBI:18420"/>
    </cofactor>
</comment>
<dbReference type="Gene3D" id="3.40.50.920">
    <property type="match status" value="1"/>
</dbReference>
<keyword evidence="5" id="KW-0786">Thiamine pyrophosphate</keyword>
<comment type="caution">
    <text evidence="7">The sequence shown here is derived from an EMBL/GenBank/DDBJ whole genome shotgun (WGS) entry which is preliminary data.</text>
</comment>
<evidence type="ECO:0000313" key="8">
    <source>
        <dbReference type="Proteomes" id="UP000234857"/>
    </source>
</evidence>
<dbReference type="PANTHER" id="PTHR43825">
    <property type="entry name" value="PYRUVATE DEHYDROGENASE E1 COMPONENT"/>
    <property type="match status" value="1"/>
</dbReference>
<comment type="cofactor">
    <cofactor evidence="1">
        <name>Mn(2+)</name>
        <dbReference type="ChEBI" id="CHEBI:29035"/>
    </cofactor>
</comment>